<dbReference type="Gene3D" id="3.40.50.720">
    <property type="entry name" value="NAD(P)-binding Rossmann-like Domain"/>
    <property type="match status" value="1"/>
</dbReference>
<accession>A0A6J6ZFU3</accession>
<evidence type="ECO:0000256" key="1">
    <source>
        <dbReference type="SAM" id="MobiDB-lite"/>
    </source>
</evidence>
<sequence>MSSRQRCAGRVARVTGASRWIGITIARQIVAEGGRVTAAGRSRDALEQAAEALSGPDRALAVPGNADDPEHQA</sequence>
<dbReference type="EMBL" id="CAFABK010000002">
    <property type="protein sequence ID" value="CAB4819645.1"/>
    <property type="molecule type" value="Genomic_DNA"/>
</dbReference>
<protein>
    <submittedName>
        <fullName evidence="2">Unannotated protein</fullName>
    </submittedName>
</protein>
<reference evidence="2" key="1">
    <citation type="submission" date="2020-05" db="EMBL/GenBank/DDBJ databases">
        <authorList>
            <person name="Chiriac C."/>
            <person name="Salcher M."/>
            <person name="Ghai R."/>
            <person name="Kavagutti S V."/>
        </authorList>
    </citation>
    <scope>NUCLEOTIDE SEQUENCE</scope>
</reference>
<gene>
    <name evidence="2" type="ORF">UFOPK3204_00069</name>
</gene>
<dbReference type="Pfam" id="PF00106">
    <property type="entry name" value="adh_short"/>
    <property type="match status" value="1"/>
</dbReference>
<dbReference type="SUPFAM" id="SSF51735">
    <property type="entry name" value="NAD(P)-binding Rossmann-fold domains"/>
    <property type="match status" value="1"/>
</dbReference>
<dbReference type="InterPro" id="IPR036291">
    <property type="entry name" value="NAD(P)-bd_dom_sf"/>
</dbReference>
<feature type="region of interest" description="Disordered" evidence="1">
    <location>
        <begin position="47"/>
        <end position="73"/>
    </location>
</feature>
<organism evidence="2">
    <name type="scientific">freshwater metagenome</name>
    <dbReference type="NCBI Taxonomy" id="449393"/>
    <lineage>
        <taxon>unclassified sequences</taxon>
        <taxon>metagenomes</taxon>
        <taxon>ecological metagenomes</taxon>
    </lineage>
</organism>
<name>A0A6J6ZFU3_9ZZZZ</name>
<dbReference type="InterPro" id="IPR002347">
    <property type="entry name" value="SDR_fam"/>
</dbReference>
<dbReference type="AlphaFoldDB" id="A0A6J6ZFU3"/>
<evidence type="ECO:0000313" key="2">
    <source>
        <dbReference type="EMBL" id="CAB4819645.1"/>
    </source>
</evidence>
<proteinExistence type="predicted"/>